<organism evidence="1">
    <name type="scientific">uncultured Chloroflexia bacterium</name>
    <dbReference type="NCBI Taxonomy" id="1672391"/>
    <lineage>
        <taxon>Bacteria</taxon>
        <taxon>Bacillati</taxon>
        <taxon>Chloroflexota</taxon>
        <taxon>Chloroflexia</taxon>
        <taxon>environmental samples</taxon>
    </lineage>
</organism>
<reference evidence="1" key="1">
    <citation type="submission" date="2020-02" db="EMBL/GenBank/DDBJ databases">
        <authorList>
            <person name="Meier V. D."/>
        </authorList>
    </citation>
    <scope>NUCLEOTIDE SEQUENCE</scope>
    <source>
        <strain evidence="1">AVDCRST_MAG93</strain>
    </source>
</reference>
<dbReference type="AlphaFoldDB" id="A0A6J4MQQ1"/>
<sequence>CPGLHQNRNSYPIAGVITGRFKGTLFPSSDSRTRCSHCLTLTPFTKSH</sequence>
<feature type="non-terminal residue" evidence="1">
    <location>
        <position position="1"/>
    </location>
</feature>
<name>A0A6J4MQQ1_9CHLR</name>
<proteinExistence type="predicted"/>
<feature type="non-terminal residue" evidence="1">
    <location>
        <position position="48"/>
    </location>
</feature>
<dbReference type="EMBL" id="CADCTR010002634">
    <property type="protein sequence ID" value="CAA9363799.1"/>
    <property type="molecule type" value="Genomic_DNA"/>
</dbReference>
<accession>A0A6J4MQQ1</accession>
<gene>
    <name evidence="1" type="ORF">AVDCRST_MAG93-7817</name>
</gene>
<evidence type="ECO:0000313" key="1">
    <source>
        <dbReference type="EMBL" id="CAA9363799.1"/>
    </source>
</evidence>
<protein>
    <submittedName>
        <fullName evidence="1">Uncharacterized protein</fullName>
    </submittedName>
</protein>